<keyword evidence="6 7" id="KW-0472">Membrane</keyword>
<evidence type="ECO:0000256" key="3">
    <source>
        <dbReference type="ARBA" id="ARBA00022475"/>
    </source>
</evidence>
<dbReference type="PANTHER" id="PTHR23513">
    <property type="entry name" value="INTEGRAL MEMBRANE EFFLUX PROTEIN-RELATED"/>
    <property type="match status" value="1"/>
</dbReference>
<name>A0A895XGJ3_9ACTN</name>
<keyword evidence="4 7" id="KW-0812">Transmembrane</keyword>
<feature type="transmembrane region" description="Helical" evidence="7">
    <location>
        <begin position="381"/>
        <end position="400"/>
    </location>
</feature>
<evidence type="ECO:0000313" key="10">
    <source>
        <dbReference type="Proteomes" id="UP000662939"/>
    </source>
</evidence>
<dbReference type="PANTHER" id="PTHR23513:SF6">
    <property type="entry name" value="MAJOR FACILITATOR SUPERFAMILY ASSOCIATED DOMAIN-CONTAINING PROTEIN"/>
    <property type="match status" value="1"/>
</dbReference>
<proteinExistence type="predicted"/>
<evidence type="ECO:0000313" key="9">
    <source>
        <dbReference type="EMBL" id="QSB04464.1"/>
    </source>
</evidence>
<evidence type="ECO:0000256" key="4">
    <source>
        <dbReference type="ARBA" id="ARBA00022692"/>
    </source>
</evidence>
<dbReference type="Pfam" id="PF05977">
    <property type="entry name" value="MFS_3"/>
    <property type="match status" value="1"/>
</dbReference>
<evidence type="ECO:0000256" key="1">
    <source>
        <dbReference type="ARBA" id="ARBA00004651"/>
    </source>
</evidence>
<dbReference type="AlphaFoldDB" id="A0A895XGJ3"/>
<sequence length="443" mass="46763">MKLRRYRGFVGFWLASTVSDFGTYITTVALAVLIVVTMDGTAFDQGLVNAARWAPYLMFGLLAGIWVDKFRRRTVLVAGDIGRGTVLILIGVLAIVGVLNMPGLMVAVFVMGTLALVSDAAFHSFIPQLVPRPLVTKANARLEQSETVAQTTGNAVAGALVALVTAPIALMVDALSYYFSAICLLVIKSTYPDLEPPQEKQATVGKRIGEGLRWVYGHPTLGPMSVSTHIWFIGASMMGAVVPFLILRQLHLGALGLGLVLGCAGVGAVIGTTVSLRIGERWGTGRTISIARLVQPIGVAALAAAPLISMAMTDNAAVTGEPYQSVLDWPPGLMLAAASAGFGQFLFGLAMGVESPLESGYRLAVTPDRLLARMIGTMRSFNRAMIVIGAPLGGLLAELLSVSIALWIAAAVMMLSALLLVCSKFWSARVEADQLNHAEATAP</sequence>
<gene>
    <name evidence="9" type="ORF">JQS30_11800</name>
</gene>
<dbReference type="Proteomes" id="UP000662939">
    <property type="component" value="Chromosome"/>
</dbReference>
<evidence type="ECO:0000256" key="5">
    <source>
        <dbReference type="ARBA" id="ARBA00022989"/>
    </source>
</evidence>
<dbReference type="InterPro" id="IPR036259">
    <property type="entry name" value="MFS_trans_sf"/>
</dbReference>
<feature type="transmembrane region" description="Helical" evidence="7">
    <location>
        <begin position="406"/>
        <end position="426"/>
    </location>
</feature>
<feature type="transmembrane region" description="Helical" evidence="7">
    <location>
        <begin position="290"/>
        <end position="312"/>
    </location>
</feature>
<dbReference type="InterPro" id="IPR020846">
    <property type="entry name" value="MFS_dom"/>
</dbReference>
<dbReference type="SUPFAM" id="SSF103473">
    <property type="entry name" value="MFS general substrate transporter"/>
    <property type="match status" value="1"/>
</dbReference>
<evidence type="ECO:0000259" key="8">
    <source>
        <dbReference type="PROSITE" id="PS50850"/>
    </source>
</evidence>
<accession>A0A895XGJ3</accession>
<dbReference type="GO" id="GO:0022857">
    <property type="term" value="F:transmembrane transporter activity"/>
    <property type="evidence" value="ECO:0007669"/>
    <property type="project" value="InterPro"/>
</dbReference>
<comment type="subcellular location">
    <subcellularLocation>
        <location evidence="1">Cell membrane</location>
        <topology evidence="1">Multi-pass membrane protein</topology>
    </subcellularLocation>
</comment>
<keyword evidence="3" id="KW-1003">Cell membrane</keyword>
<dbReference type="InterPro" id="IPR010290">
    <property type="entry name" value="TM_effector"/>
</dbReference>
<dbReference type="GO" id="GO:0005886">
    <property type="term" value="C:plasma membrane"/>
    <property type="evidence" value="ECO:0007669"/>
    <property type="project" value="UniProtKB-SubCell"/>
</dbReference>
<feature type="transmembrane region" description="Helical" evidence="7">
    <location>
        <begin position="50"/>
        <end position="67"/>
    </location>
</feature>
<organism evidence="9 10">
    <name type="scientific">Natronoglycomyces albus</name>
    <dbReference type="NCBI Taxonomy" id="2811108"/>
    <lineage>
        <taxon>Bacteria</taxon>
        <taxon>Bacillati</taxon>
        <taxon>Actinomycetota</taxon>
        <taxon>Actinomycetes</taxon>
        <taxon>Glycomycetales</taxon>
        <taxon>Glycomycetaceae</taxon>
        <taxon>Natronoglycomyces</taxon>
    </lineage>
</organism>
<reference evidence="9" key="1">
    <citation type="submission" date="2021-02" db="EMBL/GenBank/DDBJ databases">
        <title>Natronoglycomyces albus gen. nov., sp. nov, a haloalkaliphilic actinobacterium from a soda solonchak soil.</title>
        <authorList>
            <person name="Sorokin D.Y."/>
            <person name="Khijniak T.V."/>
            <person name="Zakharycheva A.P."/>
            <person name="Boueva O.V."/>
            <person name="Ariskina E.V."/>
            <person name="Hahnke R.L."/>
            <person name="Bunk B."/>
            <person name="Sproer C."/>
            <person name="Schumann P."/>
            <person name="Evtushenko L.I."/>
            <person name="Kublanov I.V."/>
        </authorList>
    </citation>
    <scope>NUCLEOTIDE SEQUENCE</scope>
    <source>
        <strain evidence="9">DSM 106290</strain>
    </source>
</reference>
<protein>
    <submittedName>
        <fullName evidence="9">MFS transporter</fullName>
    </submittedName>
</protein>
<feature type="transmembrane region" description="Helical" evidence="7">
    <location>
        <begin position="332"/>
        <end position="353"/>
    </location>
</feature>
<feature type="transmembrane region" description="Helical" evidence="7">
    <location>
        <begin position="74"/>
        <end position="98"/>
    </location>
</feature>
<evidence type="ECO:0000256" key="6">
    <source>
        <dbReference type="ARBA" id="ARBA00023136"/>
    </source>
</evidence>
<feature type="transmembrane region" description="Helical" evidence="7">
    <location>
        <begin position="230"/>
        <end position="247"/>
    </location>
</feature>
<dbReference type="RefSeq" id="WP_213170462.1">
    <property type="nucleotide sequence ID" value="NZ_CP070496.1"/>
</dbReference>
<feature type="transmembrane region" description="Helical" evidence="7">
    <location>
        <begin position="253"/>
        <end position="278"/>
    </location>
</feature>
<feature type="transmembrane region" description="Helical" evidence="7">
    <location>
        <begin position="147"/>
        <end position="169"/>
    </location>
</feature>
<feature type="domain" description="Major facilitator superfamily (MFS) profile" evidence="8">
    <location>
        <begin position="220"/>
        <end position="443"/>
    </location>
</feature>
<dbReference type="PROSITE" id="PS50850">
    <property type="entry name" value="MFS"/>
    <property type="match status" value="1"/>
</dbReference>
<evidence type="ECO:0000256" key="2">
    <source>
        <dbReference type="ARBA" id="ARBA00022448"/>
    </source>
</evidence>
<keyword evidence="5 7" id="KW-1133">Transmembrane helix</keyword>
<dbReference type="KEGG" id="nav:JQS30_11800"/>
<dbReference type="EMBL" id="CP070496">
    <property type="protein sequence ID" value="QSB04464.1"/>
    <property type="molecule type" value="Genomic_DNA"/>
</dbReference>
<dbReference type="CDD" id="cd06173">
    <property type="entry name" value="MFS_MefA_like"/>
    <property type="match status" value="1"/>
</dbReference>
<dbReference type="Gene3D" id="1.20.1250.20">
    <property type="entry name" value="MFS general substrate transporter like domains"/>
    <property type="match status" value="1"/>
</dbReference>
<keyword evidence="10" id="KW-1185">Reference proteome</keyword>
<keyword evidence="2" id="KW-0813">Transport</keyword>
<feature type="transmembrane region" description="Helical" evidence="7">
    <location>
        <begin position="12"/>
        <end position="38"/>
    </location>
</feature>
<evidence type="ECO:0000256" key="7">
    <source>
        <dbReference type="SAM" id="Phobius"/>
    </source>
</evidence>